<evidence type="ECO:0000256" key="3">
    <source>
        <dbReference type="ARBA" id="ARBA00009723"/>
    </source>
</evidence>
<comment type="catalytic activity">
    <reaction evidence="11">
        <text>2,5-diamino-6-(1-D-ribitylamino)pyrimidin-4(3H)-one 5'-phosphate + NAD(+) = 2,5-diamino-6-(1-D-ribosylamino)pyrimidin-4(3H)-one 5'-phosphate + NADH + H(+)</text>
        <dbReference type="Rhea" id="RHEA:27274"/>
        <dbReference type="ChEBI" id="CHEBI:15378"/>
        <dbReference type="ChEBI" id="CHEBI:57540"/>
        <dbReference type="ChEBI" id="CHEBI:57945"/>
        <dbReference type="ChEBI" id="CHEBI:58890"/>
        <dbReference type="ChEBI" id="CHEBI:59545"/>
        <dbReference type="EC" id="1.1.1.302"/>
    </reaction>
</comment>
<dbReference type="GO" id="GO:0009231">
    <property type="term" value="P:riboflavin biosynthetic process"/>
    <property type="evidence" value="ECO:0007669"/>
    <property type="project" value="UniProtKB-KW"/>
</dbReference>
<dbReference type="PANTHER" id="PTHR38011">
    <property type="entry name" value="DIHYDROFOLATE REDUCTASE FAMILY PROTEIN (AFU_ORTHOLOGUE AFUA_8G06820)"/>
    <property type="match status" value="1"/>
</dbReference>
<keyword evidence="7" id="KW-0521">NADP</keyword>
<evidence type="ECO:0000256" key="7">
    <source>
        <dbReference type="ARBA" id="ARBA00022857"/>
    </source>
</evidence>
<gene>
    <name evidence="14" type="primary">RIB1_2</name>
    <name evidence="14" type="ORF">IWW39_004550</name>
</gene>
<comment type="caution">
    <text evidence="14">The sequence shown here is derived from an EMBL/GenBank/DDBJ whole genome shotgun (WGS) entry which is preliminary data.</text>
</comment>
<evidence type="ECO:0000256" key="10">
    <source>
        <dbReference type="ARBA" id="ARBA00031630"/>
    </source>
</evidence>
<evidence type="ECO:0000256" key="6">
    <source>
        <dbReference type="ARBA" id="ARBA00022619"/>
    </source>
</evidence>
<evidence type="ECO:0000256" key="8">
    <source>
        <dbReference type="ARBA" id="ARBA00023002"/>
    </source>
</evidence>
<dbReference type="GO" id="GO:0008703">
    <property type="term" value="F:5-amino-6-(5-phosphoribosylamino)uracil reductase activity"/>
    <property type="evidence" value="ECO:0007669"/>
    <property type="project" value="InterPro"/>
</dbReference>
<evidence type="ECO:0000313" key="15">
    <source>
        <dbReference type="Proteomes" id="UP001151516"/>
    </source>
</evidence>
<comment type="pathway">
    <text evidence="2">Cofactor biosynthesis; riboflavin biosynthesis.</text>
</comment>
<sequence length="246" mass="26755">MCDQAEYLHAQTFISTHLPSDPDGLRVTLTFAQSLDGMISRTGQALALSSRESLLMTHRMRATHDTILVGIGTVLCDNPQLSARLLPAGEPPRHPQPVVLDPMLRTPVDARLLTGPKDDARLKMPWIVAGPSADSERRRQLEDLGATVIVVDGVDDDGRPRLDRVVEALKQRGVERLMVEGGAQVIRAFMRSPHLVHRLVVTIAPVYVGAADGVPAVDAVLPGIRPLAYEQFGCDVVMVADLQQTN</sequence>
<name>A0A9W8GG69_9FUNG</name>
<evidence type="ECO:0000313" key="14">
    <source>
        <dbReference type="EMBL" id="KAJ2685008.1"/>
    </source>
</evidence>
<dbReference type="GO" id="GO:0016787">
    <property type="term" value="F:hydrolase activity"/>
    <property type="evidence" value="ECO:0007669"/>
    <property type="project" value="UniProtKB-KW"/>
</dbReference>
<evidence type="ECO:0000256" key="2">
    <source>
        <dbReference type="ARBA" id="ARBA00005104"/>
    </source>
</evidence>
<dbReference type="InterPro" id="IPR050765">
    <property type="entry name" value="Riboflavin_Biosynth_HTPR"/>
</dbReference>
<keyword evidence="15" id="KW-1185">Reference proteome</keyword>
<comment type="function">
    <text evidence="1">Catalyzes an early step in riboflavin biosynthesis, the NADPH-dependent reduction of the ribose side chain of 2,5-diamino-6-ribosylamino-4(3H)-pyrimidinone 5'-phosphate, yielding 2,5-diamino-6-ribitylamino-4(3H)-pyrimidinone 5'-phosphate.</text>
</comment>
<comment type="similarity">
    <text evidence="3">Belongs to the HTP reductase family.</text>
</comment>
<dbReference type="SUPFAM" id="SSF53597">
    <property type="entry name" value="Dihydrofolate reductase-like"/>
    <property type="match status" value="1"/>
</dbReference>
<reference evidence="14" key="1">
    <citation type="submission" date="2022-07" db="EMBL/GenBank/DDBJ databases">
        <title>Phylogenomic reconstructions and comparative analyses of Kickxellomycotina fungi.</title>
        <authorList>
            <person name="Reynolds N.K."/>
            <person name="Stajich J.E."/>
            <person name="Barry K."/>
            <person name="Grigoriev I.V."/>
            <person name="Crous P."/>
            <person name="Smith M.E."/>
        </authorList>
    </citation>
    <scope>NUCLEOTIDE SEQUENCE</scope>
    <source>
        <strain evidence="14">CBS 109367</strain>
    </source>
</reference>
<evidence type="ECO:0000256" key="12">
    <source>
        <dbReference type="ARBA" id="ARBA00049020"/>
    </source>
</evidence>
<feature type="domain" description="Bacterial bifunctional deaminase-reductase C-terminal" evidence="13">
    <location>
        <begin position="27"/>
        <end position="237"/>
    </location>
</feature>
<dbReference type="AlphaFoldDB" id="A0A9W8GG69"/>
<dbReference type="EMBL" id="JANBTX010000175">
    <property type="protein sequence ID" value="KAJ2685008.1"/>
    <property type="molecule type" value="Genomic_DNA"/>
</dbReference>
<comment type="catalytic activity">
    <reaction evidence="12">
        <text>2,5-diamino-6-(1-D-ribitylamino)pyrimidin-4(3H)-one 5'-phosphate + NADP(+) = 2,5-diamino-6-(1-D-ribosylamino)pyrimidin-4(3H)-one 5'-phosphate + NADPH + H(+)</text>
        <dbReference type="Rhea" id="RHEA:27278"/>
        <dbReference type="ChEBI" id="CHEBI:15378"/>
        <dbReference type="ChEBI" id="CHEBI:57783"/>
        <dbReference type="ChEBI" id="CHEBI:58349"/>
        <dbReference type="ChEBI" id="CHEBI:58890"/>
        <dbReference type="ChEBI" id="CHEBI:59545"/>
        <dbReference type="EC" id="1.1.1.302"/>
    </reaction>
</comment>
<dbReference type="InterPro" id="IPR024072">
    <property type="entry name" value="DHFR-like_dom_sf"/>
</dbReference>
<keyword evidence="8" id="KW-0560">Oxidoreductase</keyword>
<dbReference type="PANTHER" id="PTHR38011:SF7">
    <property type="entry name" value="2,5-DIAMINO-6-RIBOSYLAMINO-4(3H)-PYRIMIDINONE 5'-PHOSPHATE REDUCTASE"/>
    <property type="match status" value="1"/>
</dbReference>
<accession>A0A9W8GG69</accession>
<protein>
    <recommendedName>
        <fullName evidence="5">2,5-diamino-6-ribosylamino-4(3H)-pyrimidinone 5'-phosphate reductase</fullName>
        <ecNumber evidence="4">1.1.1.302</ecNumber>
    </recommendedName>
    <alternativeName>
        <fullName evidence="10">2,5-diamino-6-(5-phospho-D-ribosylamino)pyrimidin-4(3H)-one reductase</fullName>
    </alternativeName>
    <alternativeName>
        <fullName evidence="9">2,5-diamino-6-ribitylamino-4(3H)-pyrimidinone 5'-phosphate synthase</fullName>
    </alternativeName>
</protein>
<dbReference type="Gene3D" id="3.40.430.10">
    <property type="entry name" value="Dihydrofolate Reductase, subunit A"/>
    <property type="match status" value="1"/>
</dbReference>
<evidence type="ECO:0000256" key="9">
    <source>
        <dbReference type="ARBA" id="ARBA00030073"/>
    </source>
</evidence>
<evidence type="ECO:0000256" key="5">
    <source>
        <dbReference type="ARBA" id="ARBA00015035"/>
    </source>
</evidence>
<keyword evidence="6" id="KW-0686">Riboflavin biosynthesis</keyword>
<evidence type="ECO:0000256" key="11">
    <source>
        <dbReference type="ARBA" id="ARBA00047550"/>
    </source>
</evidence>
<dbReference type="OrthoDB" id="5432at2759"/>
<dbReference type="Proteomes" id="UP001151516">
    <property type="component" value="Unassembled WGS sequence"/>
</dbReference>
<evidence type="ECO:0000256" key="1">
    <source>
        <dbReference type="ARBA" id="ARBA00003555"/>
    </source>
</evidence>
<dbReference type="EC" id="1.1.1.302" evidence="4"/>
<dbReference type="Pfam" id="PF01872">
    <property type="entry name" value="RibD_C"/>
    <property type="match status" value="1"/>
</dbReference>
<evidence type="ECO:0000259" key="13">
    <source>
        <dbReference type="Pfam" id="PF01872"/>
    </source>
</evidence>
<organism evidence="14 15">
    <name type="scientific">Coemansia spiralis</name>
    <dbReference type="NCBI Taxonomy" id="417178"/>
    <lineage>
        <taxon>Eukaryota</taxon>
        <taxon>Fungi</taxon>
        <taxon>Fungi incertae sedis</taxon>
        <taxon>Zoopagomycota</taxon>
        <taxon>Kickxellomycotina</taxon>
        <taxon>Kickxellomycetes</taxon>
        <taxon>Kickxellales</taxon>
        <taxon>Kickxellaceae</taxon>
        <taxon>Coemansia</taxon>
    </lineage>
</organism>
<proteinExistence type="inferred from homology"/>
<dbReference type="InterPro" id="IPR002734">
    <property type="entry name" value="RibDG_C"/>
</dbReference>
<evidence type="ECO:0000256" key="4">
    <source>
        <dbReference type="ARBA" id="ARBA00012851"/>
    </source>
</evidence>
<keyword evidence="14" id="KW-0378">Hydrolase</keyword>